<name>A0A7J7P2R8_9MAGN</name>
<dbReference type="SUPFAM" id="SSF56112">
    <property type="entry name" value="Protein kinase-like (PK-like)"/>
    <property type="match status" value="1"/>
</dbReference>
<comment type="caution">
    <text evidence="4">The sequence shown here is derived from an EMBL/GenBank/DDBJ whole genome shotgun (WGS) entry which is preliminary data.</text>
</comment>
<dbReference type="GO" id="GO:0005524">
    <property type="term" value="F:ATP binding"/>
    <property type="evidence" value="ECO:0007669"/>
    <property type="project" value="UniProtKB-KW"/>
</dbReference>
<dbReference type="PROSITE" id="PS50011">
    <property type="entry name" value="PROTEIN_KINASE_DOM"/>
    <property type="match status" value="1"/>
</dbReference>
<dbReference type="InterPro" id="IPR011009">
    <property type="entry name" value="Kinase-like_dom_sf"/>
</dbReference>
<reference evidence="4 5" key="1">
    <citation type="journal article" date="2020" name="IScience">
        <title>Genome Sequencing of the Endangered Kingdonia uniflora (Circaeasteraceae, Ranunculales) Reveals Potential Mechanisms of Evolutionary Specialization.</title>
        <authorList>
            <person name="Sun Y."/>
            <person name="Deng T."/>
            <person name="Zhang A."/>
            <person name="Moore M.J."/>
            <person name="Landis J.B."/>
            <person name="Lin N."/>
            <person name="Zhang H."/>
            <person name="Zhang X."/>
            <person name="Huang J."/>
            <person name="Zhang X."/>
            <person name="Sun H."/>
            <person name="Wang H."/>
        </authorList>
    </citation>
    <scope>NUCLEOTIDE SEQUENCE [LARGE SCALE GENOMIC DNA]</scope>
    <source>
        <strain evidence="4">TB1705</strain>
        <tissue evidence="4">Leaf</tissue>
    </source>
</reference>
<dbReference type="InterPro" id="IPR050117">
    <property type="entry name" value="MAPK"/>
</dbReference>
<accession>A0A7J7P2R8</accession>
<sequence length="173" mass="19782">MFAVIKSRAGRTEDDLGMNLLASIAAGEMSKSNEVLPSGFPRSSPIQDFKPIVKNSLLDKIKKLEEDEIKKADLIDEKIVDSSNTGKSEFVRNSYFLYAIVCPHQLVCPYTDFMTKYVVTRWYRAPELLLNCSEYTTSIDIWSVGCIFMEVIKREPLFHGKDYVQQLRLITEV</sequence>
<evidence type="ECO:0000256" key="2">
    <source>
        <dbReference type="ARBA" id="ARBA00022840"/>
    </source>
</evidence>
<dbReference type="AlphaFoldDB" id="A0A7J7P2R8"/>
<dbReference type="InterPro" id="IPR000719">
    <property type="entry name" value="Prot_kinase_dom"/>
</dbReference>
<evidence type="ECO:0000313" key="4">
    <source>
        <dbReference type="EMBL" id="KAF6173725.1"/>
    </source>
</evidence>
<evidence type="ECO:0000259" key="3">
    <source>
        <dbReference type="PROSITE" id="PS50011"/>
    </source>
</evidence>
<dbReference type="Gene3D" id="1.10.510.10">
    <property type="entry name" value="Transferase(Phosphotransferase) domain 1"/>
    <property type="match status" value="1"/>
</dbReference>
<dbReference type="GO" id="GO:0004672">
    <property type="term" value="F:protein kinase activity"/>
    <property type="evidence" value="ECO:0007669"/>
    <property type="project" value="InterPro"/>
</dbReference>
<dbReference type="Proteomes" id="UP000541444">
    <property type="component" value="Unassembled WGS sequence"/>
</dbReference>
<dbReference type="PANTHER" id="PTHR24055">
    <property type="entry name" value="MITOGEN-ACTIVATED PROTEIN KINASE"/>
    <property type="match status" value="1"/>
</dbReference>
<evidence type="ECO:0000313" key="5">
    <source>
        <dbReference type="Proteomes" id="UP000541444"/>
    </source>
</evidence>
<organism evidence="4 5">
    <name type="scientific">Kingdonia uniflora</name>
    <dbReference type="NCBI Taxonomy" id="39325"/>
    <lineage>
        <taxon>Eukaryota</taxon>
        <taxon>Viridiplantae</taxon>
        <taxon>Streptophyta</taxon>
        <taxon>Embryophyta</taxon>
        <taxon>Tracheophyta</taxon>
        <taxon>Spermatophyta</taxon>
        <taxon>Magnoliopsida</taxon>
        <taxon>Ranunculales</taxon>
        <taxon>Circaeasteraceae</taxon>
        <taxon>Kingdonia</taxon>
    </lineage>
</organism>
<proteinExistence type="predicted"/>
<keyword evidence="1" id="KW-0547">Nucleotide-binding</keyword>
<dbReference type="EMBL" id="JACGCM010000325">
    <property type="protein sequence ID" value="KAF6173725.1"/>
    <property type="molecule type" value="Genomic_DNA"/>
</dbReference>
<gene>
    <name evidence="4" type="ORF">GIB67_042893</name>
</gene>
<evidence type="ECO:0000256" key="1">
    <source>
        <dbReference type="ARBA" id="ARBA00022741"/>
    </source>
</evidence>
<dbReference type="Pfam" id="PF00069">
    <property type="entry name" value="Pkinase"/>
    <property type="match status" value="1"/>
</dbReference>
<feature type="domain" description="Protein kinase" evidence="3">
    <location>
        <begin position="1"/>
        <end position="173"/>
    </location>
</feature>
<keyword evidence="2" id="KW-0067">ATP-binding</keyword>
<dbReference type="OrthoDB" id="1673890at2759"/>
<protein>
    <recommendedName>
        <fullName evidence="3">Protein kinase domain-containing protein</fullName>
    </recommendedName>
</protein>
<keyword evidence="5" id="KW-1185">Reference proteome</keyword>